<dbReference type="PANTHER" id="PTHR43156:SF2">
    <property type="entry name" value="STAGE II SPORULATION PROTEIN E"/>
    <property type="match status" value="1"/>
</dbReference>
<dbReference type="EMBL" id="CP010519">
    <property type="protein sequence ID" value="AJE83976.1"/>
    <property type="molecule type" value="Genomic_DNA"/>
</dbReference>
<dbReference type="Pfam" id="PF13581">
    <property type="entry name" value="HATPase_c_2"/>
    <property type="match status" value="1"/>
</dbReference>
<dbReference type="Proteomes" id="UP000031523">
    <property type="component" value="Chromosome"/>
</dbReference>
<dbReference type="CDD" id="cd16936">
    <property type="entry name" value="HATPase_RsbW-like"/>
    <property type="match status" value="1"/>
</dbReference>
<sequence>MENKDAEGDPSRADLAHEASARIGNSLDIVRTAQDLVDLLVPALGDMAVVQLADSVLAGDEPPLTYREGRLRMRQVAVKNTHGPWPRRLVQPGRRLPPIPDRPEFDVAVQSGSALTYSPEDAAALLGHDPALVAALVPEDLRQSLGTPLFARGIALGYVLVFRTRDPRSFAEADIRLLGELATRTALAVDNARRFTREHRTAVTLQHSLLPPTSTDTAAAETAGAYLAADGAVSVGGDWFDALPLSSLRIALVMGDVIGHGLQAAATMARLRTAVLTLSDLDLSPEEVLIRLDDLVQRIAAEAENPDVVGASCLYAVYDPVTRVCRMASAGHPPPVVVFPDRTLRCVPLAPGPVLGVGGMPFAVTEVRLPPGSVLALYTDGLTGLGGNEQDLLDHLATACRSGHGLAEMGRDLVRMAPGAPDPADDVTVLLARTRAVPAEHTAVWTLSGDPAGVSRAREAVCRRLADWGLHALAPATELIVSELVTNAIRHGSDPTATGIRLRLIRDRVLVCEVSDGSNTQPRLREAGTTDENGRGLFLVARLCTRWGSRYGTRGKTIWTEQPIEGVGGS</sequence>
<dbReference type="FunFam" id="3.30.565.10:FF:000028">
    <property type="entry name" value="PAS sensor protein"/>
    <property type="match status" value="1"/>
</dbReference>
<organism evidence="3 4">
    <name type="scientific">Streptomyces albus (strain ATCC 21838 / DSM 41398 / FERM P-419 / JCM 4703 / NBRC 107858)</name>
    <dbReference type="NCBI Taxonomy" id="1081613"/>
    <lineage>
        <taxon>Bacteria</taxon>
        <taxon>Bacillati</taxon>
        <taxon>Actinomycetota</taxon>
        <taxon>Actinomycetes</taxon>
        <taxon>Kitasatosporales</taxon>
        <taxon>Streptomycetaceae</taxon>
        <taxon>Streptomyces</taxon>
    </lineage>
</organism>
<dbReference type="InterPro" id="IPR029016">
    <property type="entry name" value="GAF-like_dom_sf"/>
</dbReference>
<keyword evidence="1" id="KW-0378">Hydrolase</keyword>
<dbReference type="SMART" id="SM00331">
    <property type="entry name" value="PP2C_SIG"/>
    <property type="match status" value="1"/>
</dbReference>
<dbReference type="PANTHER" id="PTHR43156">
    <property type="entry name" value="STAGE II SPORULATION PROTEIN E-RELATED"/>
    <property type="match status" value="1"/>
</dbReference>
<dbReference type="Gene3D" id="3.60.40.10">
    <property type="entry name" value="PPM-type phosphatase domain"/>
    <property type="match status" value="1"/>
</dbReference>
<dbReference type="GO" id="GO:0016791">
    <property type="term" value="F:phosphatase activity"/>
    <property type="evidence" value="ECO:0007669"/>
    <property type="project" value="TreeGrafter"/>
</dbReference>
<evidence type="ECO:0000259" key="2">
    <source>
        <dbReference type="SMART" id="SM00331"/>
    </source>
</evidence>
<dbReference type="Gene3D" id="3.30.565.10">
    <property type="entry name" value="Histidine kinase-like ATPase, C-terminal domain"/>
    <property type="match status" value="1"/>
</dbReference>
<dbReference type="Gene3D" id="3.30.450.40">
    <property type="match status" value="1"/>
</dbReference>
<dbReference type="AlphaFoldDB" id="A0A0B5EZD5"/>
<protein>
    <submittedName>
        <fullName evidence="3">Magnesium or manganese-dependent protein phosphatase</fullName>
    </submittedName>
</protein>
<dbReference type="InterPro" id="IPR003594">
    <property type="entry name" value="HATPase_dom"/>
</dbReference>
<reference evidence="3 4" key="1">
    <citation type="submission" date="2015-01" db="EMBL/GenBank/DDBJ databases">
        <title>Enhanced salinomycin production by adjusting the supply of polyketide extender units in Streptomyce albus DSM 41398.</title>
        <authorList>
            <person name="Lu C."/>
        </authorList>
    </citation>
    <scope>NUCLEOTIDE SEQUENCE [LARGE SCALE GENOMIC DNA]</scope>
    <source>
        <strain evidence="4">ATCC 21838 / DSM 41398 / FERM P-419 / JCM 4703 / NBRC 107858</strain>
    </source>
</reference>
<dbReference type="SUPFAM" id="SSF55781">
    <property type="entry name" value="GAF domain-like"/>
    <property type="match status" value="1"/>
</dbReference>
<feature type="domain" description="PPM-type phosphatase" evidence="2">
    <location>
        <begin position="220"/>
        <end position="434"/>
    </location>
</feature>
<keyword evidence="4" id="KW-1185">Reference proteome</keyword>
<dbReference type="InterPro" id="IPR036457">
    <property type="entry name" value="PPM-type-like_dom_sf"/>
</dbReference>
<dbReference type="InterPro" id="IPR001932">
    <property type="entry name" value="PPM-type_phosphatase-like_dom"/>
</dbReference>
<dbReference type="InterPro" id="IPR036890">
    <property type="entry name" value="HATPase_C_sf"/>
</dbReference>
<gene>
    <name evidence="3" type="ORF">SLNWT_3600</name>
</gene>
<accession>A0A0B5EZD5</accession>
<evidence type="ECO:0000313" key="3">
    <source>
        <dbReference type="EMBL" id="AJE83976.1"/>
    </source>
</evidence>
<dbReference type="SUPFAM" id="SSF81606">
    <property type="entry name" value="PP2C-like"/>
    <property type="match status" value="1"/>
</dbReference>
<evidence type="ECO:0000313" key="4">
    <source>
        <dbReference type="Proteomes" id="UP000031523"/>
    </source>
</evidence>
<dbReference type="Pfam" id="PF07228">
    <property type="entry name" value="SpoIIE"/>
    <property type="match status" value="1"/>
</dbReference>
<dbReference type="SUPFAM" id="SSF55874">
    <property type="entry name" value="ATPase domain of HSP90 chaperone/DNA topoisomerase II/histidine kinase"/>
    <property type="match status" value="1"/>
</dbReference>
<dbReference type="InterPro" id="IPR052016">
    <property type="entry name" value="Bact_Sigma-Reg"/>
</dbReference>
<name>A0A0B5EZD5_STRA4</name>
<dbReference type="KEGG" id="sals:SLNWT_3600"/>
<proteinExistence type="predicted"/>
<evidence type="ECO:0000256" key="1">
    <source>
        <dbReference type="ARBA" id="ARBA00022801"/>
    </source>
</evidence>